<dbReference type="PIRSF" id="PIRSF005052">
    <property type="entry name" value="P-loopkin"/>
    <property type="match status" value="1"/>
</dbReference>
<dbReference type="EMBL" id="CP117523">
    <property type="protein sequence ID" value="WWD81940.1"/>
    <property type="molecule type" value="Genomic_DNA"/>
</dbReference>
<dbReference type="Gene3D" id="3.40.50.300">
    <property type="entry name" value="P-loop containing nucleotide triphosphate hydrolases"/>
    <property type="match status" value="1"/>
</dbReference>
<evidence type="ECO:0000313" key="8">
    <source>
        <dbReference type="Proteomes" id="UP001348492"/>
    </source>
</evidence>
<evidence type="ECO:0000313" key="7">
    <source>
        <dbReference type="EMBL" id="WWD81940.1"/>
    </source>
</evidence>
<dbReference type="InterPro" id="IPR005337">
    <property type="entry name" value="RapZ-like"/>
</dbReference>
<feature type="binding site" evidence="4">
    <location>
        <begin position="59"/>
        <end position="62"/>
    </location>
    <ligand>
        <name>GTP</name>
        <dbReference type="ChEBI" id="CHEBI:37565"/>
    </ligand>
</feature>
<dbReference type="PANTHER" id="PTHR30448:SF0">
    <property type="entry name" value="RNASE ADAPTER PROTEIN RAPZ"/>
    <property type="match status" value="1"/>
</dbReference>
<dbReference type="PANTHER" id="PTHR30448">
    <property type="entry name" value="RNASE ADAPTER PROTEIN RAPZ"/>
    <property type="match status" value="1"/>
</dbReference>
<protein>
    <submittedName>
        <fullName evidence="7">Nucleotide-binding protein YvcJ</fullName>
    </submittedName>
</protein>
<keyword evidence="3 4" id="KW-0342">GTP-binding</keyword>
<dbReference type="Proteomes" id="UP001348492">
    <property type="component" value="Chromosome"/>
</dbReference>
<gene>
    <name evidence="7" type="primary">yvcJ</name>
    <name evidence="7" type="ORF">TEGL_03090</name>
</gene>
<dbReference type="InterPro" id="IPR027417">
    <property type="entry name" value="P-loop_NTPase"/>
</dbReference>
<dbReference type="Pfam" id="PF03668">
    <property type="entry name" value="RapZ-like_N"/>
    <property type="match status" value="1"/>
</dbReference>
<keyword evidence="8" id="KW-1185">Reference proteome</keyword>
<reference evidence="7 8" key="1">
    <citation type="journal article" date="2023" name="PLoS ONE">
        <title>Genome-based metabolic and phylogenomic analysis of three Terrisporobacter species.</title>
        <authorList>
            <person name="Boer T."/>
            <person name="Bengelsdorf F.R."/>
            <person name="Bomeke M."/>
            <person name="Daniel R."/>
            <person name="Poehlein A."/>
        </authorList>
    </citation>
    <scope>NUCLEOTIDE SEQUENCE [LARGE SCALE GENOMIC DNA]</scope>
    <source>
        <strain evidence="7 8">DSM 1288</strain>
    </source>
</reference>
<evidence type="ECO:0000259" key="6">
    <source>
        <dbReference type="Pfam" id="PF22740"/>
    </source>
</evidence>
<sequence length="285" mass="32793">MKFIIVTGLSGSGKSEAMRALEDMGFYCVDNLPPTLIPKFAELCYQSNSTIDKVALGIDVRGRKFFEALHESLNTLRKDKYPFEVLYLDCADDILLKRYKMTRRNHPLAINRQIPEGIKMERTILEPLKEIADCIVDTSNMKPKDLKEEISKIYANGEVNNNLTISVVSFGFKHGIPSDSDLVFDVRFLPNPYYVDELRSKTGEEQDVRDYVMNSDISHQFYEKLLDMINFLVPQYIEEGKHHLVISIGCTGGRHRSVTISNLISNELMKQGYRVVKKHRDFMLR</sequence>
<organism evidence="7 8">
    <name type="scientific">Terrisporobacter glycolicus ATCC 14880 = DSM 1288</name>
    <dbReference type="NCBI Taxonomy" id="1121315"/>
    <lineage>
        <taxon>Bacteria</taxon>
        <taxon>Bacillati</taxon>
        <taxon>Bacillota</taxon>
        <taxon>Clostridia</taxon>
        <taxon>Peptostreptococcales</taxon>
        <taxon>Peptostreptococcaceae</taxon>
        <taxon>Terrisporobacter</taxon>
    </lineage>
</organism>
<dbReference type="RefSeq" id="WP_018591875.1">
    <property type="nucleotide sequence ID" value="NZ_CP117523.1"/>
</dbReference>
<dbReference type="NCBIfam" id="NF003828">
    <property type="entry name" value="PRK05416.1"/>
    <property type="match status" value="1"/>
</dbReference>
<feature type="domain" description="RapZ C-terminal" evidence="6">
    <location>
        <begin position="164"/>
        <end position="282"/>
    </location>
</feature>
<keyword evidence="2 4" id="KW-0067">ATP-binding</keyword>
<dbReference type="SUPFAM" id="SSF52540">
    <property type="entry name" value="P-loop containing nucleoside triphosphate hydrolases"/>
    <property type="match status" value="1"/>
</dbReference>
<feature type="domain" description="RapZ-like N-terminal" evidence="5">
    <location>
        <begin position="1"/>
        <end position="155"/>
    </location>
</feature>
<evidence type="ECO:0000256" key="3">
    <source>
        <dbReference type="ARBA" id="ARBA00023134"/>
    </source>
</evidence>
<evidence type="ECO:0000256" key="4">
    <source>
        <dbReference type="HAMAP-Rule" id="MF_00636"/>
    </source>
</evidence>
<name>A0ABZ2EQ04_9FIRM</name>
<evidence type="ECO:0000256" key="1">
    <source>
        <dbReference type="ARBA" id="ARBA00022741"/>
    </source>
</evidence>
<dbReference type="Pfam" id="PF22740">
    <property type="entry name" value="PapZ_C"/>
    <property type="match status" value="1"/>
</dbReference>
<keyword evidence="1 4" id="KW-0547">Nucleotide-binding</keyword>
<proteinExistence type="inferred from homology"/>
<evidence type="ECO:0000259" key="5">
    <source>
        <dbReference type="Pfam" id="PF03668"/>
    </source>
</evidence>
<dbReference type="InterPro" id="IPR053930">
    <property type="entry name" value="RapZ-like_N"/>
</dbReference>
<feature type="binding site" evidence="4">
    <location>
        <begin position="8"/>
        <end position="15"/>
    </location>
    <ligand>
        <name>ATP</name>
        <dbReference type="ChEBI" id="CHEBI:30616"/>
    </ligand>
</feature>
<evidence type="ECO:0000256" key="2">
    <source>
        <dbReference type="ARBA" id="ARBA00022840"/>
    </source>
</evidence>
<dbReference type="InterPro" id="IPR053931">
    <property type="entry name" value="RapZ_C"/>
</dbReference>
<accession>A0ABZ2EQ04</accession>
<dbReference type="HAMAP" id="MF_00636">
    <property type="entry name" value="RapZ_like"/>
    <property type="match status" value="1"/>
</dbReference>